<dbReference type="SMART" id="SM00490">
    <property type="entry name" value="HELICc"/>
    <property type="match status" value="1"/>
</dbReference>
<feature type="compositionally biased region" description="Acidic residues" evidence="4">
    <location>
        <begin position="360"/>
        <end position="371"/>
    </location>
</feature>
<dbReference type="CDD" id="cd18793">
    <property type="entry name" value="SF2_C_SNF"/>
    <property type="match status" value="1"/>
</dbReference>
<dbReference type="Gene3D" id="3.40.50.10810">
    <property type="entry name" value="Tandem AAA-ATPase domain"/>
    <property type="match status" value="2"/>
</dbReference>
<evidence type="ECO:0000313" key="8">
    <source>
        <dbReference type="Proteomes" id="UP000308199"/>
    </source>
</evidence>
<dbReference type="GO" id="GO:0005634">
    <property type="term" value="C:nucleus"/>
    <property type="evidence" value="ECO:0007669"/>
    <property type="project" value="TreeGrafter"/>
</dbReference>
<evidence type="ECO:0000259" key="5">
    <source>
        <dbReference type="PROSITE" id="PS51192"/>
    </source>
</evidence>
<evidence type="ECO:0000256" key="4">
    <source>
        <dbReference type="SAM" id="MobiDB-lite"/>
    </source>
</evidence>
<dbReference type="GO" id="GO:0016787">
    <property type="term" value="F:hydrolase activity"/>
    <property type="evidence" value="ECO:0007669"/>
    <property type="project" value="UniProtKB-KW"/>
</dbReference>
<dbReference type="InterPro" id="IPR014001">
    <property type="entry name" value="Helicase_ATP-bd"/>
</dbReference>
<dbReference type="AlphaFoldDB" id="A0A4S4KS11"/>
<sequence length="831" mass="93169">MEELRKKMTLAGASDLFTVKGGDPRKVSAACLPSPNPSVITISSAESSPVVDNPRSALPSTEDNKARIVDLDDDSESIEEAQNAKDRQSKQTAKRLVWSDDDDDDDVIEAPVMGTDPPHRVLLSEPMIPFTRPPITIPTPANPHHSQRPKANDGPLWETFDEQAADNLYDPKKSAAEAERDLQELFSASMNNTNGEVDMRLSIVNGFQDGIKLLPHQVLGRVWMADRETGKKSGGILADDMGLGKTIQTLTRIVDGRPRKADKEAGFAASTIVVCPVALVSQWASEISKMAVGLRVIEHHGPTRTTKHIRLFLSSKDPETLRRAHIVITSYSVLSSEHSAYEQRQVEKTVSKSKLKANESSEEDEENDSDESQLSSTVKKGKKTGKPKKIMDALFHLKWWRIVLDEGHNIKNRKTKAAQACCALEGKYRWVLTGTPMQNNVEELFSLLKFLRIRPLNDWETFNNQINKPVKSGKSVVLKAIMLRRKKDMELNGKPLIELPERIVDIVPCLFDADEREFYMSIESKVELTLNKFRQSGDVAKNYTSMLVLLLRLRQACNHPSLLSKDFAFDKEAVDSRAAKDLDDADDLAEIFGRMGVSSTRKCQMCQMTLTSSNTTDTVGDQYCLDCEILASKARRKSVALSSSALPPDSAKIRKILQILRDIDDRSDGEEKTIIFSQFTSMLDLIQPFLLSTGFKYVRYDGSMRKDQREESLEKIRNNKSIKIILISFKAGSTGLNLTACNNVILVDMWWNPALEDQAFDRAHRYGQTRRVSIYKLTIEQTVEERILALQGKKRELAAAALSGDKLKNSRLGLEDLMALFRPGREDDDDE</sequence>
<dbReference type="OrthoDB" id="423559at2759"/>
<dbReference type="CDD" id="cd18008">
    <property type="entry name" value="DEXDc_SHPRH-like"/>
    <property type="match status" value="1"/>
</dbReference>
<keyword evidence="1" id="KW-0547">Nucleotide-binding</keyword>
<dbReference type="Gene3D" id="3.40.50.300">
    <property type="entry name" value="P-loop containing nucleotide triphosphate hydrolases"/>
    <property type="match status" value="1"/>
</dbReference>
<gene>
    <name evidence="7" type="ORF">EW145_g6925</name>
</gene>
<dbReference type="Proteomes" id="UP000308199">
    <property type="component" value="Unassembled WGS sequence"/>
</dbReference>
<keyword evidence="8" id="KW-1185">Reference proteome</keyword>
<dbReference type="InterPro" id="IPR050628">
    <property type="entry name" value="SNF2_RAD54_helicase_TF"/>
</dbReference>
<dbReference type="GO" id="GO:0005524">
    <property type="term" value="F:ATP binding"/>
    <property type="evidence" value="ECO:0007669"/>
    <property type="project" value="UniProtKB-KW"/>
</dbReference>
<feature type="domain" description="Helicase C-terminal" evidence="6">
    <location>
        <begin position="655"/>
        <end position="818"/>
    </location>
</feature>
<organism evidence="7 8">
    <name type="scientific">Phellinidium pouzarii</name>
    <dbReference type="NCBI Taxonomy" id="167371"/>
    <lineage>
        <taxon>Eukaryota</taxon>
        <taxon>Fungi</taxon>
        <taxon>Dikarya</taxon>
        <taxon>Basidiomycota</taxon>
        <taxon>Agaricomycotina</taxon>
        <taxon>Agaricomycetes</taxon>
        <taxon>Hymenochaetales</taxon>
        <taxon>Hymenochaetaceae</taxon>
        <taxon>Phellinidium</taxon>
    </lineage>
</organism>
<evidence type="ECO:0000256" key="2">
    <source>
        <dbReference type="ARBA" id="ARBA00022801"/>
    </source>
</evidence>
<feature type="region of interest" description="Disordered" evidence="4">
    <location>
        <begin position="41"/>
        <end position="102"/>
    </location>
</feature>
<dbReference type="InterPro" id="IPR049730">
    <property type="entry name" value="SNF2/RAD54-like_C"/>
</dbReference>
<dbReference type="EMBL" id="SGPK01000591">
    <property type="protein sequence ID" value="THH01396.1"/>
    <property type="molecule type" value="Genomic_DNA"/>
</dbReference>
<dbReference type="InterPro" id="IPR001650">
    <property type="entry name" value="Helicase_C-like"/>
</dbReference>
<dbReference type="PROSITE" id="PS51192">
    <property type="entry name" value="HELICASE_ATP_BIND_1"/>
    <property type="match status" value="1"/>
</dbReference>
<accession>A0A4S4KS11</accession>
<name>A0A4S4KS11_9AGAM</name>
<dbReference type="PROSITE" id="PS51194">
    <property type="entry name" value="HELICASE_CTER"/>
    <property type="match status" value="1"/>
</dbReference>
<dbReference type="Pfam" id="PF00176">
    <property type="entry name" value="SNF2-rel_dom"/>
    <property type="match status" value="1"/>
</dbReference>
<protein>
    <recommendedName>
        <fullName evidence="9">Helicase ATP-binding domain-containing protein</fullName>
    </recommendedName>
</protein>
<evidence type="ECO:0000313" key="7">
    <source>
        <dbReference type="EMBL" id="THH01396.1"/>
    </source>
</evidence>
<dbReference type="PANTHER" id="PTHR45626">
    <property type="entry name" value="TRANSCRIPTION TERMINATION FACTOR 2-RELATED"/>
    <property type="match status" value="1"/>
</dbReference>
<feature type="region of interest" description="Disordered" evidence="4">
    <location>
        <begin position="348"/>
        <end position="384"/>
    </location>
</feature>
<keyword evidence="2" id="KW-0378">Hydrolase</keyword>
<keyword evidence="3" id="KW-0067">ATP-binding</keyword>
<dbReference type="GO" id="GO:0008094">
    <property type="term" value="F:ATP-dependent activity, acting on DNA"/>
    <property type="evidence" value="ECO:0007669"/>
    <property type="project" value="TreeGrafter"/>
</dbReference>
<evidence type="ECO:0000256" key="1">
    <source>
        <dbReference type="ARBA" id="ARBA00022741"/>
    </source>
</evidence>
<feature type="domain" description="Helicase ATP-binding" evidence="5">
    <location>
        <begin position="226"/>
        <end position="454"/>
    </location>
</feature>
<proteinExistence type="predicted"/>
<dbReference type="InterPro" id="IPR000330">
    <property type="entry name" value="SNF2_N"/>
</dbReference>
<dbReference type="InterPro" id="IPR027417">
    <property type="entry name" value="P-loop_NTPase"/>
</dbReference>
<comment type="caution">
    <text evidence="7">The sequence shown here is derived from an EMBL/GenBank/DDBJ whole genome shotgun (WGS) entry which is preliminary data.</text>
</comment>
<evidence type="ECO:0008006" key="9">
    <source>
        <dbReference type="Google" id="ProtNLM"/>
    </source>
</evidence>
<reference evidence="7 8" key="1">
    <citation type="submission" date="2019-02" db="EMBL/GenBank/DDBJ databases">
        <title>Genome sequencing of the rare red list fungi Phellinidium pouzarii.</title>
        <authorList>
            <person name="Buettner E."/>
            <person name="Kellner H."/>
        </authorList>
    </citation>
    <scope>NUCLEOTIDE SEQUENCE [LARGE SCALE GENOMIC DNA]</scope>
    <source>
        <strain evidence="7 8">DSM 108285</strain>
    </source>
</reference>
<dbReference type="PANTHER" id="PTHR45626:SF14">
    <property type="entry name" value="ATP-DEPENDENT DNA HELICASE (EUROFUNG)"/>
    <property type="match status" value="1"/>
</dbReference>
<dbReference type="SMART" id="SM00487">
    <property type="entry name" value="DEXDc"/>
    <property type="match status" value="1"/>
</dbReference>
<dbReference type="SUPFAM" id="SSF52540">
    <property type="entry name" value="P-loop containing nucleoside triphosphate hydrolases"/>
    <property type="match status" value="2"/>
</dbReference>
<dbReference type="GO" id="GO:0006281">
    <property type="term" value="P:DNA repair"/>
    <property type="evidence" value="ECO:0007669"/>
    <property type="project" value="TreeGrafter"/>
</dbReference>
<evidence type="ECO:0000259" key="6">
    <source>
        <dbReference type="PROSITE" id="PS51194"/>
    </source>
</evidence>
<dbReference type="InterPro" id="IPR038718">
    <property type="entry name" value="SNF2-like_sf"/>
</dbReference>
<evidence type="ECO:0000256" key="3">
    <source>
        <dbReference type="ARBA" id="ARBA00022840"/>
    </source>
</evidence>
<dbReference type="Pfam" id="PF00271">
    <property type="entry name" value="Helicase_C"/>
    <property type="match status" value="1"/>
</dbReference>